<dbReference type="HOGENOM" id="CLU_073846_0_0_12"/>
<dbReference type="KEGG" id="tbe:Trebr_0607"/>
<dbReference type="STRING" id="906968.Trebr_0607"/>
<dbReference type="AlphaFoldDB" id="F4LPV7"/>
<protein>
    <submittedName>
        <fullName evidence="2">GCN5-related N-acetyltransferase</fullName>
    </submittedName>
</protein>
<dbReference type="Pfam" id="PF03682">
    <property type="entry name" value="UPF0158"/>
    <property type="match status" value="1"/>
</dbReference>
<gene>
    <name evidence="2" type="ordered locus">Trebr_0607</name>
</gene>
<accession>F4LPV7</accession>
<evidence type="ECO:0000313" key="3">
    <source>
        <dbReference type="Proteomes" id="UP000006546"/>
    </source>
</evidence>
<keyword evidence="3" id="KW-1185">Reference proteome</keyword>
<dbReference type="SUPFAM" id="SSF55729">
    <property type="entry name" value="Acyl-CoA N-acyltransferases (Nat)"/>
    <property type="match status" value="1"/>
</dbReference>
<name>F4LPV7_TREBD</name>
<dbReference type="eggNOG" id="COG0456">
    <property type="taxonomic scope" value="Bacteria"/>
</dbReference>
<reference evidence="3" key="1">
    <citation type="submission" date="2011-04" db="EMBL/GenBank/DDBJ databases">
        <title>The complete genome of Treponema brennaborense DSM 12168.</title>
        <authorList>
            <person name="Lucas S."/>
            <person name="Han J."/>
            <person name="Lapidus A."/>
            <person name="Bruce D."/>
            <person name="Goodwin L."/>
            <person name="Pitluck S."/>
            <person name="Peters L."/>
            <person name="Kyrpides N."/>
            <person name="Mavromatis K."/>
            <person name="Ivanova N."/>
            <person name="Mikhailova N."/>
            <person name="Pagani I."/>
            <person name="Teshima H."/>
            <person name="Detter J.C."/>
            <person name="Tapia R."/>
            <person name="Han C."/>
            <person name="Land M."/>
            <person name="Hauser L."/>
            <person name="Markowitz V."/>
            <person name="Cheng J.-F."/>
            <person name="Hugenholtz P."/>
            <person name="Woyke T."/>
            <person name="Wu D."/>
            <person name="Gronow S."/>
            <person name="Wellnitz S."/>
            <person name="Brambilla E."/>
            <person name="Klenk H.-P."/>
            <person name="Eisen J.A."/>
        </authorList>
    </citation>
    <scope>NUCLEOTIDE SEQUENCE [LARGE SCALE GENOMIC DNA]</scope>
    <source>
        <strain evidence="3">DSM 12168 / CIP 105900 / DD5/3</strain>
    </source>
</reference>
<dbReference type="Gene3D" id="3.40.630.30">
    <property type="match status" value="1"/>
</dbReference>
<dbReference type="CDD" id="cd04301">
    <property type="entry name" value="NAT_SF"/>
    <property type="match status" value="1"/>
</dbReference>
<dbReference type="RefSeq" id="WP_013757768.1">
    <property type="nucleotide sequence ID" value="NC_015500.1"/>
</dbReference>
<dbReference type="InterPro" id="IPR016181">
    <property type="entry name" value="Acyl_CoA_acyltransferase"/>
</dbReference>
<feature type="domain" description="N-acetyltransferase" evidence="1">
    <location>
        <begin position="157"/>
        <end position="302"/>
    </location>
</feature>
<dbReference type="PROSITE" id="PS51186">
    <property type="entry name" value="GNAT"/>
    <property type="match status" value="1"/>
</dbReference>
<dbReference type="GO" id="GO:0016747">
    <property type="term" value="F:acyltransferase activity, transferring groups other than amino-acyl groups"/>
    <property type="evidence" value="ECO:0007669"/>
    <property type="project" value="InterPro"/>
</dbReference>
<evidence type="ECO:0000313" key="2">
    <source>
        <dbReference type="EMBL" id="AEE16049.1"/>
    </source>
</evidence>
<dbReference type="Pfam" id="PF00583">
    <property type="entry name" value="Acetyltransf_1"/>
    <property type="match status" value="1"/>
</dbReference>
<dbReference type="InterPro" id="IPR000182">
    <property type="entry name" value="GNAT_dom"/>
</dbReference>
<evidence type="ECO:0000259" key="1">
    <source>
        <dbReference type="PROSITE" id="PS51186"/>
    </source>
</evidence>
<dbReference type="InterPro" id="IPR005361">
    <property type="entry name" value="UPF0158"/>
</dbReference>
<dbReference type="Proteomes" id="UP000006546">
    <property type="component" value="Chromosome"/>
</dbReference>
<dbReference type="OrthoDB" id="367880at2"/>
<dbReference type="EMBL" id="CP002696">
    <property type="protein sequence ID" value="AEE16049.1"/>
    <property type="molecule type" value="Genomic_DNA"/>
</dbReference>
<proteinExistence type="predicted"/>
<sequence length="302" mass="34083">MMFALSDELVSQIIFAMENQNGAFVLDAETASLVENDRTLPTDESRYYVLPEWDSSCGFRMMERFVSMQRNAQLKQQLRSVLFSGKGVFRNFKNVLKSFPEAEKQWFAFKEKEMARHIMQWYNTLREARGLEKLGDEPEESEDLVHDDFVFRGYRKDTDEEAFAVAANAIMGEFEIQWPGEIGIALSDLWQQKCGMADPGSFVSIVAETVNGDFAGCVAASPYPSYTRKTVLLTAFFVLQNYRGLGIGKELLTLILAELKTRGVRWVLLADMVIPDFLVPCLLRCGFSSCGGGYIADISANK</sequence>
<organism evidence="2 3">
    <name type="scientific">Treponema brennaborense (strain DSM 12168 / CIP 105900 / DD5/3)</name>
    <dbReference type="NCBI Taxonomy" id="906968"/>
    <lineage>
        <taxon>Bacteria</taxon>
        <taxon>Pseudomonadati</taxon>
        <taxon>Spirochaetota</taxon>
        <taxon>Spirochaetia</taxon>
        <taxon>Spirochaetales</taxon>
        <taxon>Treponemataceae</taxon>
        <taxon>Treponema</taxon>
    </lineage>
</organism>